<accession>A0A9K3D7E1</accession>
<name>A0A9K3D7E1_9EUKA</name>
<evidence type="ECO:0000313" key="1">
    <source>
        <dbReference type="EMBL" id="GIQ89972.1"/>
    </source>
</evidence>
<feature type="non-terminal residue" evidence="1">
    <location>
        <position position="1"/>
    </location>
</feature>
<keyword evidence="2" id="KW-1185">Reference proteome</keyword>
<sequence>VLPDVISQCLSFCYHKSGTHADQHRVYVVEVAAVLMAMARWSLSRVLVSLFNTLSTVCPNAPIRPSVFRRDFDLVTDLLAGPFFTPYLSKAERDTVTLIQSDPLPLVSQHGDVEYVSLQALAEMVNTTEDNVIFIDTE</sequence>
<organism evidence="1 2">
    <name type="scientific">Kipferlia bialata</name>
    <dbReference type="NCBI Taxonomy" id="797122"/>
    <lineage>
        <taxon>Eukaryota</taxon>
        <taxon>Metamonada</taxon>
        <taxon>Carpediemonas-like organisms</taxon>
        <taxon>Kipferlia</taxon>
    </lineage>
</organism>
<proteinExistence type="predicted"/>
<dbReference type="EMBL" id="BDIP01005627">
    <property type="protein sequence ID" value="GIQ89972.1"/>
    <property type="molecule type" value="Genomic_DNA"/>
</dbReference>
<protein>
    <submittedName>
        <fullName evidence="1">Uncharacterized protein</fullName>
    </submittedName>
</protein>
<comment type="caution">
    <text evidence="1">The sequence shown here is derived from an EMBL/GenBank/DDBJ whole genome shotgun (WGS) entry which is preliminary data.</text>
</comment>
<gene>
    <name evidence="1" type="ORF">KIPB_012598</name>
</gene>
<evidence type="ECO:0000313" key="2">
    <source>
        <dbReference type="Proteomes" id="UP000265618"/>
    </source>
</evidence>
<reference evidence="1 2" key="1">
    <citation type="journal article" date="2018" name="PLoS ONE">
        <title>The draft genome of Kipferlia bialata reveals reductive genome evolution in fornicate parasites.</title>
        <authorList>
            <person name="Tanifuji G."/>
            <person name="Takabayashi S."/>
            <person name="Kume K."/>
            <person name="Takagi M."/>
            <person name="Nakayama T."/>
            <person name="Kamikawa R."/>
            <person name="Inagaki Y."/>
            <person name="Hashimoto T."/>
        </authorList>
    </citation>
    <scope>NUCLEOTIDE SEQUENCE [LARGE SCALE GENOMIC DNA]</scope>
    <source>
        <strain evidence="1">NY0173</strain>
    </source>
</reference>
<dbReference type="Proteomes" id="UP000265618">
    <property type="component" value="Unassembled WGS sequence"/>
</dbReference>
<dbReference type="AlphaFoldDB" id="A0A9K3D7E1"/>